<protein>
    <recommendedName>
        <fullName evidence="5">Crotonobetainyl-CoA:carnitine CoA-transferase CaiB-like acyl-CoA transferase</fullName>
    </recommendedName>
</protein>
<name>A0A9W6L3V5_9PSEU</name>
<keyword evidence="2" id="KW-0808">Transferase</keyword>
<gene>
    <name evidence="3" type="ORF">GCM10017577_38690</name>
</gene>
<keyword evidence="4" id="KW-1185">Reference proteome</keyword>
<evidence type="ECO:0008006" key="5">
    <source>
        <dbReference type="Google" id="ProtNLM"/>
    </source>
</evidence>
<dbReference type="InterPro" id="IPR023606">
    <property type="entry name" value="CoA-Trfase_III_dom_1_sf"/>
</dbReference>
<dbReference type="PANTHER" id="PTHR48228:SF6">
    <property type="entry name" value="L-CARNITINE COA-TRANSFERASE"/>
    <property type="match status" value="1"/>
</dbReference>
<comment type="caution">
    <text evidence="3">The sequence shown here is derived from an EMBL/GenBank/DDBJ whole genome shotgun (WGS) entry which is preliminary data.</text>
</comment>
<reference evidence="3" key="2">
    <citation type="submission" date="2023-01" db="EMBL/GenBank/DDBJ databases">
        <authorList>
            <person name="Sun Q."/>
            <person name="Evtushenko L."/>
        </authorList>
    </citation>
    <scope>NUCLEOTIDE SEQUENCE</scope>
    <source>
        <strain evidence="3">VKM Ac-1069</strain>
    </source>
</reference>
<evidence type="ECO:0000256" key="2">
    <source>
        <dbReference type="ARBA" id="ARBA00022679"/>
    </source>
</evidence>
<dbReference type="RefSeq" id="WP_197040681.1">
    <property type="nucleotide sequence ID" value="NZ_BAAAUZ010000049.1"/>
</dbReference>
<accession>A0A9W6L3V5</accession>
<comment type="similarity">
    <text evidence="1">Belongs to the CoA-transferase III family.</text>
</comment>
<organism evidence="3 4">
    <name type="scientific">Pseudonocardia halophobica</name>
    <dbReference type="NCBI Taxonomy" id="29401"/>
    <lineage>
        <taxon>Bacteria</taxon>
        <taxon>Bacillati</taxon>
        <taxon>Actinomycetota</taxon>
        <taxon>Actinomycetes</taxon>
        <taxon>Pseudonocardiales</taxon>
        <taxon>Pseudonocardiaceae</taxon>
        <taxon>Pseudonocardia</taxon>
    </lineage>
</organism>
<dbReference type="PANTHER" id="PTHR48228">
    <property type="entry name" value="SUCCINYL-COA--D-CITRAMALATE COA-TRANSFERASE"/>
    <property type="match status" value="1"/>
</dbReference>
<dbReference type="EMBL" id="BSFQ01000016">
    <property type="protein sequence ID" value="GLL12728.1"/>
    <property type="molecule type" value="Genomic_DNA"/>
</dbReference>
<dbReference type="InterPro" id="IPR003673">
    <property type="entry name" value="CoA-Trfase_fam_III"/>
</dbReference>
<proteinExistence type="inferred from homology"/>
<dbReference type="InterPro" id="IPR044855">
    <property type="entry name" value="CoA-Trfase_III_dom3_sf"/>
</dbReference>
<dbReference type="SUPFAM" id="SSF89796">
    <property type="entry name" value="CoA-transferase family III (CaiB/BaiF)"/>
    <property type="match status" value="2"/>
</dbReference>
<evidence type="ECO:0000313" key="4">
    <source>
        <dbReference type="Proteomes" id="UP001143463"/>
    </source>
</evidence>
<dbReference type="Gene3D" id="3.40.50.10540">
    <property type="entry name" value="Crotonobetainyl-coa:carnitine coa-transferase, domain 1"/>
    <property type="match status" value="2"/>
</dbReference>
<reference evidence="3" key="1">
    <citation type="journal article" date="2014" name="Int. J. Syst. Evol. Microbiol.">
        <title>Complete genome sequence of Corynebacterium casei LMG S-19264T (=DSM 44701T), isolated from a smear-ripened cheese.</title>
        <authorList>
            <consortium name="US DOE Joint Genome Institute (JGI-PGF)"/>
            <person name="Walter F."/>
            <person name="Albersmeier A."/>
            <person name="Kalinowski J."/>
            <person name="Ruckert C."/>
        </authorList>
    </citation>
    <scope>NUCLEOTIDE SEQUENCE</scope>
    <source>
        <strain evidence="3">VKM Ac-1069</strain>
    </source>
</reference>
<dbReference type="GO" id="GO:0003824">
    <property type="term" value="F:catalytic activity"/>
    <property type="evidence" value="ECO:0007669"/>
    <property type="project" value="InterPro"/>
</dbReference>
<dbReference type="Gene3D" id="3.30.1540.10">
    <property type="entry name" value="formyl-coa transferase, domain 3"/>
    <property type="match status" value="2"/>
</dbReference>
<dbReference type="InterPro" id="IPR050509">
    <property type="entry name" value="CoA-transferase_III"/>
</dbReference>
<sequence>MWGWLGEPPEFADPRFEHIGIRFEARDRLYPLIAALFAGRTRDDLVDEGQKRGVPTAAVLSPAEVLAADHFAERGAWAEVATGAGPLRVPAGPVELDGRRAGLRTPAPALGAHTAEVLTEWVRPAPPLPATPLAGLRVLDLGVIVVGAEMGRLFADQGAEVIKIENRAFPDGSRQTVTDTPITPSFVWGHRGKLGLGLDLRRPEGTEVFRALVAESDVVLTNFRPGTMESLGLGYADLAAVNPRIVVVDSSALGATGPWSNRMGYGPLVRASTGLGALWRHDPADGGAFGDGATVYPDHVAARLGALAALAAVLDRPRRGRGRRVSVSQAETILAQLAEVLALESHVPGSGVEWARTGPDAPRGPFPCAGDDEWCVVAVRDDADWARLRAVLDLPDDPGLRTAAGRRARRGEIGAWVAAWTRTRPPEQVAELLQRAGIPAGAMQRLVDHADDPHLRARGYFRLLHQPQLDEVLPTVNGPAVFRRLPEPRLRPAPLRAEHTEEVLGRVLGMPEQRIDELVESGVLESRRNG</sequence>
<dbReference type="Proteomes" id="UP001143463">
    <property type="component" value="Unassembled WGS sequence"/>
</dbReference>
<evidence type="ECO:0000313" key="3">
    <source>
        <dbReference type="EMBL" id="GLL12728.1"/>
    </source>
</evidence>
<evidence type="ECO:0000256" key="1">
    <source>
        <dbReference type="ARBA" id="ARBA00008383"/>
    </source>
</evidence>
<dbReference type="Pfam" id="PF02515">
    <property type="entry name" value="CoA_transf_3"/>
    <property type="match status" value="2"/>
</dbReference>
<dbReference type="AlphaFoldDB" id="A0A9W6L3V5"/>